<evidence type="ECO:0000313" key="3">
    <source>
        <dbReference type="EMBL" id="MBP1466188.1"/>
    </source>
</evidence>
<organism evidence="3 4">
    <name type="scientific">Candidatus Chloroploca mongolica</name>
    <dbReference type="NCBI Taxonomy" id="2528176"/>
    <lineage>
        <taxon>Bacteria</taxon>
        <taxon>Bacillati</taxon>
        <taxon>Chloroflexota</taxon>
        <taxon>Chloroflexia</taxon>
        <taxon>Chloroflexales</taxon>
        <taxon>Chloroflexineae</taxon>
        <taxon>Oscillochloridaceae</taxon>
        <taxon>Candidatus Chloroploca</taxon>
    </lineage>
</organism>
<feature type="domain" description="ATPase AAA-type core" evidence="2">
    <location>
        <begin position="316"/>
        <end position="387"/>
    </location>
</feature>
<keyword evidence="3" id="KW-0547">Nucleotide-binding</keyword>
<reference evidence="3 4" key="1">
    <citation type="submission" date="2021-03" db="EMBL/GenBank/DDBJ databases">
        <authorList>
            <person name="Grouzdev D.S."/>
        </authorList>
    </citation>
    <scope>NUCLEOTIDE SEQUENCE [LARGE SCALE GENOMIC DNA]</scope>
    <source>
        <strain evidence="3 4">M50-1</strain>
    </source>
</reference>
<sequence>MMISRVEALYYRSLRYVAQDVRAFQVLVGPNASGKSTFLDVIALLGDFVRYGLDRALLFGTESGRGRASRFEELVFNQQHDYVELALEFAVPAALRQPVGEHGSSTMYDRARYEVVFGLADTGEVHIRAETLWLIEHARHPASIIATDRHPEPDLFPRERTPPASLMTTGKIPAGWQTVVRKVADGGNDYYQAEGGTWNIVYRIGPRRAALAGLPEDAVRFPITLWIRNLLLEGVRVLALNSVAMRRPASPSLSRSFSVDGANLPLVIQDLQRNHPQAYADWVAHLKTILPDLTSVSVRERPEDRHLYLAVSYASTAEPVPSWLVSDGTLRLLALTLLAYLPQQEGIYLIEEPENGIHPKALEGVYQSLSSVYSSQILVATHSPLFLGLAEPAQLLCFARNPSGAVAIVTGDHHPALQNWQGEVDLSTMYAAGVLG</sequence>
<keyword evidence="3" id="KW-0067">ATP-binding</keyword>
<comment type="caution">
    <text evidence="3">The sequence shown here is derived from an EMBL/GenBank/DDBJ whole genome shotgun (WGS) entry which is preliminary data.</text>
</comment>
<name>A0ABS4D9T2_9CHLR</name>
<dbReference type="PIRSF" id="PIRSF029347">
    <property type="entry name" value="RecF"/>
    <property type="match status" value="1"/>
</dbReference>
<keyword evidence="4" id="KW-1185">Reference proteome</keyword>
<accession>A0ABS4D9T2</accession>
<protein>
    <submittedName>
        <fullName evidence="3">ATP-binding protein</fullName>
    </submittedName>
</protein>
<dbReference type="Proteomes" id="UP001193081">
    <property type="component" value="Unassembled WGS sequence"/>
</dbReference>
<feature type="compositionally biased region" description="Basic and acidic residues" evidence="1">
    <location>
        <begin position="149"/>
        <end position="161"/>
    </location>
</feature>
<dbReference type="Pfam" id="PF13304">
    <property type="entry name" value="AAA_21"/>
    <property type="match status" value="2"/>
</dbReference>
<gene>
    <name evidence="3" type="ORF">EYB53_010770</name>
</gene>
<dbReference type="InterPro" id="IPR003959">
    <property type="entry name" value="ATPase_AAA_core"/>
</dbReference>
<dbReference type="GO" id="GO:0005524">
    <property type="term" value="F:ATP binding"/>
    <property type="evidence" value="ECO:0007669"/>
    <property type="project" value="UniProtKB-KW"/>
</dbReference>
<dbReference type="NCBIfam" id="NF047739">
    <property type="entry name" value="antiphage_MADS3"/>
    <property type="match status" value="1"/>
</dbReference>
<feature type="domain" description="ATPase AAA-type core" evidence="2">
    <location>
        <begin position="26"/>
        <end position="100"/>
    </location>
</feature>
<dbReference type="Gene3D" id="3.40.50.300">
    <property type="entry name" value="P-loop containing nucleotide triphosphate hydrolases"/>
    <property type="match status" value="2"/>
</dbReference>
<evidence type="ECO:0000256" key="1">
    <source>
        <dbReference type="SAM" id="MobiDB-lite"/>
    </source>
</evidence>
<dbReference type="PANTHER" id="PTHR40396">
    <property type="entry name" value="ATPASE-LIKE PROTEIN"/>
    <property type="match status" value="1"/>
</dbReference>
<dbReference type="EMBL" id="SIJK02000016">
    <property type="protein sequence ID" value="MBP1466188.1"/>
    <property type="molecule type" value="Genomic_DNA"/>
</dbReference>
<evidence type="ECO:0000313" key="4">
    <source>
        <dbReference type="Proteomes" id="UP001193081"/>
    </source>
</evidence>
<dbReference type="InterPro" id="IPR027417">
    <property type="entry name" value="P-loop_NTPase"/>
</dbReference>
<dbReference type="RefSeq" id="WP_167857345.1">
    <property type="nucleotide sequence ID" value="NZ_SIJK02000016.1"/>
</dbReference>
<dbReference type="SUPFAM" id="SSF52540">
    <property type="entry name" value="P-loop containing nucleoside triphosphate hydrolases"/>
    <property type="match status" value="1"/>
</dbReference>
<feature type="region of interest" description="Disordered" evidence="1">
    <location>
        <begin position="149"/>
        <end position="168"/>
    </location>
</feature>
<dbReference type="InterPro" id="IPR014555">
    <property type="entry name" value="RecF-like"/>
</dbReference>
<proteinExistence type="predicted"/>
<evidence type="ECO:0000259" key="2">
    <source>
        <dbReference type="Pfam" id="PF13304"/>
    </source>
</evidence>
<dbReference type="PANTHER" id="PTHR40396:SF1">
    <property type="entry name" value="ATPASE AAA-TYPE CORE DOMAIN-CONTAINING PROTEIN"/>
    <property type="match status" value="1"/>
</dbReference>